<dbReference type="OrthoDB" id="9772456at2"/>
<feature type="binding site" evidence="4">
    <location>
        <position position="83"/>
    </location>
    <ligand>
        <name>Mg(2+)</name>
        <dbReference type="ChEBI" id="CHEBI:18420"/>
        <label>1</label>
        <note>catalytic</note>
    </ligand>
</feature>
<dbReference type="KEGG" id="cee:CENDO_07400"/>
<accession>A0A4P7QIM2</accession>
<reference evidence="5 6" key="1">
    <citation type="submission" date="2019-04" db="EMBL/GenBank/DDBJ databases">
        <title>Corynebacterium endometrii sp. nov., isolated from the uterus of a cow with endometritis.</title>
        <authorList>
            <person name="Ballas P."/>
            <person name="Ruckert C."/>
            <person name="Wagener K."/>
            <person name="Drillich M."/>
            <person name="Kaempfer P."/>
            <person name="Busse H.-J."/>
            <person name="Ehling-Schulz M."/>
        </authorList>
    </citation>
    <scope>NUCLEOTIDE SEQUENCE [LARGE SCALE GENOMIC DNA]</scope>
    <source>
        <strain evidence="5 6">LMM-1653</strain>
    </source>
</reference>
<dbReference type="PROSITE" id="PS00629">
    <property type="entry name" value="IMP_1"/>
    <property type="match status" value="1"/>
</dbReference>
<sequence length="256" mass="27113">MTQPRELVAIAEAAVDDVEQMFSAGIGAAPTHYKSGGDFATDVDLAIEAKLRTNLTQMTGIPVMGEERGGGPRSLDETVWVVDPVDGTANYSAGNPMCGVLVALLHQARPVVAVASFPLLHQRLVAADGMDIRALRGPLRPRRADQGAEHHSSKQIGLSSHLKMDVVNELREIGLRPRMTGSVGVDNAFVAQGVFDGAVNFSEFPWDNATGALLVKAAGGVVTDPEGNEWSAHSRGLVCGTPEVHAAIMDTIARHH</sequence>
<dbReference type="RefSeq" id="WP_136141451.1">
    <property type="nucleotide sequence ID" value="NZ_CP039247.1"/>
</dbReference>
<evidence type="ECO:0000256" key="3">
    <source>
        <dbReference type="ARBA" id="ARBA00022842"/>
    </source>
</evidence>
<keyword evidence="2 5" id="KW-0378">Hydrolase</keyword>
<dbReference type="SUPFAM" id="SSF56655">
    <property type="entry name" value="Carbohydrate phosphatase"/>
    <property type="match status" value="1"/>
</dbReference>
<feature type="binding site" evidence="4">
    <location>
        <position position="66"/>
    </location>
    <ligand>
        <name>Mg(2+)</name>
        <dbReference type="ChEBI" id="CHEBI:18420"/>
        <label>1</label>
        <note>catalytic</note>
    </ligand>
</feature>
<dbReference type="InterPro" id="IPR000760">
    <property type="entry name" value="Inositol_monophosphatase-like"/>
</dbReference>
<dbReference type="GO" id="GO:0008934">
    <property type="term" value="F:inositol monophosphate 1-phosphatase activity"/>
    <property type="evidence" value="ECO:0007669"/>
    <property type="project" value="TreeGrafter"/>
</dbReference>
<dbReference type="GO" id="GO:0046872">
    <property type="term" value="F:metal ion binding"/>
    <property type="evidence" value="ECO:0007669"/>
    <property type="project" value="UniProtKB-KW"/>
</dbReference>
<proteinExistence type="predicted"/>
<protein>
    <submittedName>
        <fullName evidence="5">Putative inositol 1-monophosphatase ImpA</fullName>
        <ecNumber evidence="5">3.1.3.25</ecNumber>
    </submittedName>
</protein>
<keyword evidence="3 4" id="KW-0460">Magnesium</keyword>
<evidence type="ECO:0000256" key="4">
    <source>
        <dbReference type="PIRSR" id="PIRSR600760-2"/>
    </source>
</evidence>
<keyword evidence="1 4" id="KW-0479">Metal-binding</keyword>
<dbReference type="Gene3D" id="3.40.190.80">
    <property type="match status" value="1"/>
</dbReference>
<evidence type="ECO:0000256" key="1">
    <source>
        <dbReference type="ARBA" id="ARBA00022723"/>
    </source>
</evidence>
<dbReference type="EC" id="3.1.3.25" evidence="5"/>
<dbReference type="GO" id="GO:0006020">
    <property type="term" value="P:inositol metabolic process"/>
    <property type="evidence" value="ECO:0007669"/>
    <property type="project" value="TreeGrafter"/>
</dbReference>
<dbReference type="EMBL" id="CP039247">
    <property type="protein sequence ID" value="QCB28754.1"/>
    <property type="molecule type" value="Genomic_DNA"/>
</dbReference>
<keyword evidence="6" id="KW-1185">Reference proteome</keyword>
<dbReference type="InterPro" id="IPR020583">
    <property type="entry name" value="Inositol_monoP_metal-BS"/>
</dbReference>
<gene>
    <name evidence="5" type="primary">impA</name>
    <name evidence="5" type="ORF">CENDO_07400</name>
</gene>
<feature type="binding site" evidence="4">
    <location>
        <position position="86"/>
    </location>
    <ligand>
        <name>Mg(2+)</name>
        <dbReference type="ChEBI" id="CHEBI:18420"/>
        <label>1</label>
        <note>catalytic</note>
    </ligand>
</feature>
<dbReference type="Pfam" id="PF00459">
    <property type="entry name" value="Inositol_P"/>
    <property type="match status" value="1"/>
</dbReference>
<evidence type="ECO:0000256" key="2">
    <source>
        <dbReference type="ARBA" id="ARBA00022801"/>
    </source>
</evidence>
<dbReference type="Proteomes" id="UP000296352">
    <property type="component" value="Chromosome"/>
</dbReference>
<dbReference type="CDD" id="cd01637">
    <property type="entry name" value="IMPase_like"/>
    <property type="match status" value="1"/>
</dbReference>
<comment type="cofactor">
    <cofactor evidence="4">
        <name>Mg(2+)</name>
        <dbReference type="ChEBI" id="CHEBI:18420"/>
    </cofactor>
</comment>
<dbReference type="PANTHER" id="PTHR20854:SF4">
    <property type="entry name" value="INOSITOL-1-MONOPHOSPHATASE-RELATED"/>
    <property type="match status" value="1"/>
</dbReference>
<dbReference type="Gene3D" id="3.30.540.10">
    <property type="entry name" value="Fructose-1,6-Bisphosphatase, subunit A, domain 1"/>
    <property type="match status" value="1"/>
</dbReference>
<name>A0A4P7QIM2_9CORY</name>
<dbReference type="PANTHER" id="PTHR20854">
    <property type="entry name" value="INOSITOL MONOPHOSPHATASE"/>
    <property type="match status" value="1"/>
</dbReference>
<evidence type="ECO:0000313" key="6">
    <source>
        <dbReference type="Proteomes" id="UP000296352"/>
    </source>
</evidence>
<feature type="binding site" evidence="4">
    <location>
        <position position="207"/>
    </location>
    <ligand>
        <name>Mg(2+)</name>
        <dbReference type="ChEBI" id="CHEBI:18420"/>
        <label>1</label>
        <note>catalytic</note>
    </ligand>
</feature>
<dbReference type="PRINTS" id="PR00377">
    <property type="entry name" value="IMPHPHTASES"/>
</dbReference>
<dbReference type="GO" id="GO:0007165">
    <property type="term" value="P:signal transduction"/>
    <property type="evidence" value="ECO:0007669"/>
    <property type="project" value="TreeGrafter"/>
</dbReference>
<evidence type="ECO:0000313" key="5">
    <source>
        <dbReference type="EMBL" id="QCB28754.1"/>
    </source>
</evidence>
<dbReference type="AlphaFoldDB" id="A0A4P7QIM2"/>
<organism evidence="5 6">
    <name type="scientific">Corynebacterium endometrii</name>
    <dbReference type="NCBI Taxonomy" id="2488819"/>
    <lineage>
        <taxon>Bacteria</taxon>
        <taxon>Bacillati</taxon>
        <taxon>Actinomycetota</taxon>
        <taxon>Actinomycetes</taxon>
        <taxon>Mycobacteriales</taxon>
        <taxon>Corynebacteriaceae</taxon>
        <taxon>Corynebacterium</taxon>
    </lineage>
</organism>